<keyword evidence="5" id="KW-1185">Reference proteome</keyword>
<feature type="transmembrane region" description="Helical" evidence="2">
    <location>
        <begin position="334"/>
        <end position="353"/>
    </location>
</feature>
<evidence type="ECO:0008006" key="6">
    <source>
        <dbReference type="Google" id="ProtNLM"/>
    </source>
</evidence>
<feature type="signal peptide" evidence="3">
    <location>
        <begin position="1"/>
        <end position="30"/>
    </location>
</feature>
<feature type="transmembrane region" description="Helical" evidence="2">
    <location>
        <begin position="177"/>
        <end position="195"/>
    </location>
</feature>
<feature type="chain" id="PRO_5045900978" description="Integral membrane protein" evidence="3">
    <location>
        <begin position="31"/>
        <end position="541"/>
    </location>
</feature>
<feature type="compositionally biased region" description="Pro residues" evidence="1">
    <location>
        <begin position="49"/>
        <end position="59"/>
    </location>
</feature>
<feature type="transmembrane region" description="Helical" evidence="2">
    <location>
        <begin position="296"/>
        <end position="319"/>
    </location>
</feature>
<feature type="transmembrane region" description="Helical" evidence="2">
    <location>
        <begin position="264"/>
        <end position="284"/>
    </location>
</feature>
<evidence type="ECO:0000256" key="1">
    <source>
        <dbReference type="SAM" id="MobiDB-lite"/>
    </source>
</evidence>
<feature type="region of interest" description="Disordered" evidence="1">
    <location>
        <begin position="391"/>
        <end position="541"/>
    </location>
</feature>
<dbReference type="Pfam" id="PF19590">
    <property type="entry name" value="TrbL_3"/>
    <property type="match status" value="1"/>
</dbReference>
<reference evidence="4 5" key="1">
    <citation type="journal article" date="2019" name="Int. J. Syst. Evol. Microbiol.">
        <title>The Global Catalogue of Microorganisms (GCM) 10K type strain sequencing project: providing services to taxonomists for standard genome sequencing and annotation.</title>
        <authorList>
            <consortium name="The Broad Institute Genomics Platform"/>
            <consortium name="The Broad Institute Genome Sequencing Center for Infectious Disease"/>
            <person name="Wu L."/>
            <person name="Ma J."/>
        </authorList>
    </citation>
    <scope>NUCLEOTIDE SEQUENCE [LARGE SCALE GENOMIC DNA]</scope>
    <source>
        <strain evidence="4 5">JCM 16013</strain>
    </source>
</reference>
<feature type="region of interest" description="Disordered" evidence="1">
    <location>
        <begin position="49"/>
        <end position="86"/>
    </location>
</feature>
<dbReference type="Proteomes" id="UP001499854">
    <property type="component" value="Unassembled WGS sequence"/>
</dbReference>
<comment type="caution">
    <text evidence="4">The sequence shown here is derived from an EMBL/GenBank/DDBJ whole genome shotgun (WGS) entry which is preliminary data.</text>
</comment>
<evidence type="ECO:0000256" key="2">
    <source>
        <dbReference type="SAM" id="Phobius"/>
    </source>
</evidence>
<dbReference type="EMBL" id="BAAAQM010000043">
    <property type="protein sequence ID" value="GAA1990364.1"/>
    <property type="molecule type" value="Genomic_DNA"/>
</dbReference>
<protein>
    <recommendedName>
        <fullName evidence="6">Integral membrane protein</fullName>
    </recommendedName>
</protein>
<feature type="compositionally biased region" description="Pro residues" evidence="1">
    <location>
        <begin position="405"/>
        <end position="422"/>
    </location>
</feature>
<evidence type="ECO:0000256" key="3">
    <source>
        <dbReference type="SAM" id="SignalP"/>
    </source>
</evidence>
<keyword evidence="3" id="KW-0732">Signal</keyword>
<dbReference type="InterPro" id="IPR045782">
    <property type="entry name" value="TrbL_3"/>
</dbReference>
<organism evidence="4 5">
    <name type="scientific">Catenulispora subtropica</name>
    <dbReference type="NCBI Taxonomy" id="450798"/>
    <lineage>
        <taxon>Bacteria</taxon>
        <taxon>Bacillati</taxon>
        <taxon>Actinomycetota</taxon>
        <taxon>Actinomycetes</taxon>
        <taxon>Catenulisporales</taxon>
        <taxon>Catenulisporaceae</taxon>
        <taxon>Catenulispora</taxon>
    </lineage>
</organism>
<feature type="transmembrane region" description="Helical" evidence="2">
    <location>
        <begin position="231"/>
        <end position="258"/>
    </location>
</feature>
<keyword evidence="2" id="KW-0472">Membrane</keyword>
<feature type="compositionally biased region" description="Polar residues" evidence="1">
    <location>
        <begin position="507"/>
        <end position="522"/>
    </location>
</feature>
<sequence>MPRWVAAVSLAASVVCLVVCTLIGSARAEAAPSGSAAFSKVHAAAELPPPAPVPTPSPVPGITGPLVGGGTMPPPPPNVGSFGAEHSDPDWWDIPGQIEKAIDTWLGNLVKSALEPVLHLVATSVLSSPDLSGGRIASIWTSVAILANTLYVLFVLAAGVLVMAHGTLQTRHTLKEIAPRLVIGIIASNASLWLICQSVSLGNALVAALLSGDISAEGIGSRLTTLIVYEVFLPGGIGALFLVILGGVIAAIGVALIVTGLVRATVLMVLTAGAPLAFACHAVPQTEGLAKLWWRAIFGCLATQVAQALVLVVCIQVFFDPKADDILGLPTRGGLTDLLICLVLFFVLIKIPVWTSRIVMHRSAFGPTRVTSLARSYLQYRAFGAVTSRFGLDRRRPRPNAGGGPPVPPPPNPPASPGPRPCSGPGHGKFGPLPTLPGESKPAPAVPPRTDSVQAPAVAHRPTQDPPRRTGPPSSSGSPAQPAQRPALPTPAQVHQPSHPVQLPSGPVTSPPRTAKTSTSPLTRERPSPGRQPHLRPLREG</sequence>
<feature type="compositionally biased region" description="Low complexity" evidence="1">
    <location>
        <begin position="471"/>
        <end position="487"/>
    </location>
</feature>
<gene>
    <name evidence="4" type="ORF">GCM10009838_61900</name>
</gene>
<accession>A0ABN2SPX5</accession>
<proteinExistence type="predicted"/>
<evidence type="ECO:0000313" key="5">
    <source>
        <dbReference type="Proteomes" id="UP001499854"/>
    </source>
</evidence>
<name>A0ABN2SPX5_9ACTN</name>
<keyword evidence="2" id="KW-1133">Transmembrane helix</keyword>
<feature type="transmembrane region" description="Helical" evidence="2">
    <location>
        <begin position="139"/>
        <end position="165"/>
    </location>
</feature>
<evidence type="ECO:0000313" key="4">
    <source>
        <dbReference type="EMBL" id="GAA1990364.1"/>
    </source>
</evidence>
<keyword evidence="2" id="KW-0812">Transmembrane</keyword>